<dbReference type="PROSITE" id="PS50005">
    <property type="entry name" value="TPR"/>
    <property type="match status" value="1"/>
</dbReference>
<evidence type="ECO:0000256" key="1">
    <source>
        <dbReference type="PROSITE-ProRule" id="PRU00339"/>
    </source>
</evidence>
<sequence>MTKLLKSKKRSLRSSSQMNRIDSGSFTTLTTELTYSPNGIDYNQMYEQAEAHYSNQQYDEVDRLTRLLIDSDPYRTEAWELISRNYLRQEHYNESIQCWEEVVKLKPNEVGVYYAQLWLYLLHEGMNAADKLQATQQLMDKIRTLFPNDESFSYGDALIYGLAGSDYDQAIAILKDIDYYKQWESPNVCYDKDEVREALRRIYQLKAYSYMHHSPREDLYVAASREGLYEAITYMQLAREYADSEEAIAVHEQEIADMISMKDVMFNWQKFIYVTILLVRPFLLGDLLLQIGIILLALVFFKLCWEPGWKINYGRAPGKPYKKWWHIVFVTELIILGCISLQGLLS</sequence>
<dbReference type="Proteomes" id="UP000634529">
    <property type="component" value="Unassembled WGS sequence"/>
</dbReference>
<organism evidence="3 4">
    <name type="scientific">Paenibacillus arenosi</name>
    <dbReference type="NCBI Taxonomy" id="2774142"/>
    <lineage>
        <taxon>Bacteria</taxon>
        <taxon>Bacillati</taxon>
        <taxon>Bacillota</taxon>
        <taxon>Bacilli</taxon>
        <taxon>Bacillales</taxon>
        <taxon>Paenibacillaceae</taxon>
        <taxon>Paenibacillus</taxon>
    </lineage>
</organism>
<dbReference type="InterPro" id="IPR019734">
    <property type="entry name" value="TPR_rpt"/>
</dbReference>
<protein>
    <recommendedName>
        <fullName evidence="5">Tetratricopeptide repeat protein</fullName>
    </recommendedName>
</protein>
<feature type="repeat" description="TPR" evidence="1">
    <location>
        <begin position="76"/>
        <end position="109"/>
    </location>
</feature>
<dbReference type="SUPFAM" id="SSF48452">
    <property type="entry name" value="TPR-like"/>
    <property type="match status" value="1"/>
</dbReference>
<dbReference type="RefSeq" id="WP_192025151.1">
    <property type="nucleotide sequence ID" value="NZ_JACYTN010000006.1"/>
</dbReference>
<evidence type="ECO:0000313" key="3">
    <source>
        <dbReference type="EMBL" id="MBD8498783.1"/>
    </source>
</evidence>
<dbReference type="EMBL" id="JACYTN010000006">
    <property type="protein sequence ID" value="MBD8498783.1"/>
    <property type="molecule type" value="Genomic_DNA"/>
</dbReference>
<evidence type="ECO:0000313" key="4">
    <source>
        <dbReference type="Proteomes" id="UP000634529"/>
    </source>
</evidence>
<evidence type="ECO:0008006" key="5">
    <source>
        <dbReference type="Google" id="ProtNLM"/>
    </source>
</evidence>
<keyword evidence="2" id="KW-1133">Transmembrane helix</keyword>
<dbReference type="Gene3D" id="1.25.40.10">
    <property type="entry name" value="Tetratricopeptide repeat domain"/>
    <property type="match status" value="1"/>
</dbReference>
<keyword evidence="2" id="KW-0812">Transmembrane</keyword>
<proteinExistence type="predicted"/>
<reference evidence="3 4" key="1">
    <citation type="submission" date="2020-09" db="EMBL/GenBank/DDBJ databases">
        <title>Paenibacillus sp. CAU 1523 isolated from sand of Haeundae Beach.</title>
        <authorList>
            <person name="Kim W."/>
        </authorList>
    </citation>
    <scope>NUCLEOTIDE SEQUENCE [LARGE SCALE GENOMIC DNA]</scope>
    <source>
        <strain evidence="3 4">CAU 1523</strain>
    </source>
</reference>
<feature type="transmembrane region" description="Helical" evidence="2">
    <location>
        <begin position="324"/>
        <end position="345"/>
    </location>
</feature>
<evidence type="ECO:0000256" key="2">
    <source>
        <dbReference type="SAM" id="Phobius"/>
    </source>
</evidence>
<keyword evidence="4" id="KW-1185">Reference proteome</keyword>
<keyword evidence="2" id="KW-0472">Membrane</keyword>
<comment type="caution">
    <text evidence="3">The sequence shown here is derived from an EMBL/GenBank/DDBJ whole genome shotgun (WGS) entry which is preliminary data.</text>
</comment>
<dbReference type="InterPro" id="IPR011990">
    <property type="entry name" value="TPR-like_helical_dom_sf"/>
</dbReference>
<feature type="transmembrane region" description="Helical" evidence="2">
    <location>
        <begin position="271"/>
        <end position="301"/>
    </location>
</feature>
<gene>
    <name evidence="3" type="ORF">IFO66_10775</name>
</gene>
<keyword evidence="1" id="KW-0802">TPR repeat</keyword>
<accession>A0ABR9AXG2</accession>
<name>A0ABR9AXG2_9BACL</name>